<keyword evidence="1" id="KW-0812">Transmembrane</keyword>
<dbReference type="RefSeq" id="WP_208017577.1">
    <property type="nucleotide sequence ID" value="NZ_JAGDQJ010000011.1"/>
</dbReference>
<keyword evidence="1" id="KW-1133">Transmembrane helix</keyword>
<evidence type="ECO:0000256" key="1">
    <source>
        <dbReference type="SAM" id="Phobius"/>
    </source>
</evidence>
<evidence type="ECO:0000313" key="2">
    <source>
        <dbReference type="EMBL" id="MBO1625662.1"/>
    </source>
</evidence>
<comment type="caution">
    <text evidence="2">The sequence shown here is derived from an EMBL/GenBank/DDBJ whole genome shotgun (WGS) entry which is preliminary data.</text>
</comment>
<organism evidence="2 3">
    <name type="scientific">Bacillus arachidis</name>
    <dbReference type="NCBI Taxonomy" id="2819290"/>
    <lineage>
        <taxon>Bacteria</taxon>
        <taxon>Bacillati</taxon>
        <taxon>Bacillota</taxon>
        <taxon>Bacilli</taxon>
        <taxon>Bacillales</taxon>
        <taxon>Bacillaceae</taxon>
        <taxon>Bacillus</taxon>
    </lineage>
</organism>
<dbReference type="Proteomes" id="UP000677611">
    <property type="component" value="Unassembled WGS sequence"/>
</dbReference>
<keyword evidence="1" id="KW-0472">Membrane</keyword>
<reference evidence="2 3" key="1">
    <citation type="submission" date="2021-03" db="EMBL/GenBank/DDBJ databases">
        <title>Identification of novel Bacillus strains.</title>
        <authorList>
            <person name="Xiao Z."/>
            <person name="Li Y."/>
            <person name="Shen J."/>
        </authorList>
    </citation>
    <scope>NUCLEOTIDE SEQUENCE [LARGE SCALE GENOMIC DNA]</scope>
    <source>
        <strain evidence="2 3">SY8</strain>
    </source>
</reference>
<name>A0ABS3NXK7_9BACI</name>
<sequence>MNKKVKVLKCTMVMLACIANFGTILPHVLDPNETMAGKISIAIVGIIGTYLLFSIMYFIVKKAILRGELLHF</sequence>
<accession>A0ABS3NXK7</accession>
<feature type="transmembrane region" description="Helical" evidence="1">
    <location>
        <begin position="41"/>
        <end position="60"/>
    </location>
</feature>
<evidence type="ECO:0000313" key="3">
    <source>
        <dbReference type="Proteomes" id="UP000677611"/>
    </source>
</evidence>
<gene>
    <name evidence="2" type="ORF">J4P90_10460</name>
</gene>
<proteinExistence type="predicted"/>
<keyword evidence="3" id="KW-1185">Reference proteome</keyword>
<protein>
    <submittedName>
        <fullName evidence="2">Uncharacterized protein</fullName>
    </submittedName>
</protein>
<dbReference type="EMBL" id="JAGDQJ010000011">
    <property type="protein sequence ID" value="MBO1625662.1"/>
    <property type="molecule type" value="Genomic_DNA"/>
</dbReference>
<feature type="transmembrane region" description="Helical" evidence="1">
    <location>
        <begin position="12"/>
        <end position="29"/>
    </location>
</feature>